<reference evidence="2 3" key="1">
    <citation type="submission" date="2022-08" db="EMBL/GenBank/DDBJ databases">
        <title>Genome Sequence of the sulphate-reducing bacterium, Pseudodesulfovibrio sp. SYK.</title>
        <authorList>
            <person name="Kondo R."/>
            <person name="Kataoka T."/>
        </authorList>
    </citation>
    <scope>NUCLEOTIDE SEQUENCE [LARGE SCALE GENOMIC DNA]</scope>
    <source>
        <strain evidence="2 3">SYK</strain>
    </source>
</reference>
<evidence type="ECO:0000313" key="3">
    <source>
        <dbReference type="Proteomes" id="UP001317742"/>
    </source>
</evidence>
<dbReference type="Proteomes" id="UP001317742">
    <property type="component" value="Chromosome"/>
</dbReference>
<evidence type="ECO:0000256" key="1">
    <source>
        <dbReference type="SAM" id="Phobius"/>
    </source>
</evidence>
<organism evidence="2 3">
    <name type="scientific">Pseudodesulfovibrio nedwellii</name>
    <dbReference type="NCBI Taxonomy" id="2973072"/>
    <lineage>
        <taxon>Bacteria</taxon>
        <taxon>Pseudomonadati</taxon>
        <taxon>Thermodesulfobacteriota</taxon>
        <taxon>Desulfovibrionia</taxon>
        <taxon>Desulfovibrionales</taxon>
        <taxon>Desulfovibrionaceae</taxon>
    </lineage>
</organism>
<protein>
    <submittedName>
        <fullName evidence="2">Uncharacterized protein</fullName>
    </submittedName>
</protein>
<feature type="transmembrane region" description="Helical" evidence="1">
    <location>
        <begin position="163"/>
        <end position="195"/>
    </location>
</feature>
<feature type="transmembrane region" description="Helical" evidence="1">
    <location>
        <begin position="96"/>
        <end position="116"/>
    </location>
</feature>
<feature type="transmembrane region" description="Helical" evidence="1">
    <location>
        <begin position="55"/>
        <end position="76"/>
    </location>
</feature>
<dbReference type="EMBL" id="AP026709">
    <property type="protein sequence ID" value="BDQ35944.1"/>
    <property type="molecule type" value="Genomic_DNA"/>
</dbReference>
<keyword evidence="3" id="KW-1185">Reference proteome</keyword>
<accession>A0ABN6RY50</accession>
<feature type="transmembrane region" description="Helical" evidence="1">
    <location>
        <begin position="6"/>
        <end position="35"/>
    </location>
</feature>
<keyword evidence="1" id="KW-1133">Transmembrane helix</keyword>
<dbReference type="RefSeq" id="WP_281761873.1">
    <property type="nucleotide sequence ID" value="NZ_AP026709.1"/>
</dbReference>
<feature type="transmembrane region" description="Helical" evidence="1">
    <location>
        <begin position="282"/>
        <end position="305"/>
    </location>
</feature>
<name>A0ABN6RY50_9BACT</name>
<feature type="transmembrane region" description="Helical" evidence="1">
    <location>
        <begin position="250"/>
        <end position="270"/>
    </location>
</feature>
<gene>
    <name evidence="2" type="ORF">SYK_03040</name>
</gene>
<evidence type="ECO:0000313" key="2">
    <source>
        <dbReference type="EMBL" id="BDQ35944.1"/>
    </source>
</evidence>
<sequence>MSTQETLTMIAFLLAPAFFSLLGMGAIGSPAIAVLGEMSAKTKKRVFFDKYGQQIGAMGLILLILLLVVDGAAYAVALTKFPQYIHALFTMESPLLNTFAAFGIFAFFSLIYFTMWKKMRNAKGLHMSLGMIASLAALTCVALAIPAKIAWTLSHGTPTNETILAATAMILPMSVMYALLTMSAAAALSASYLVLRRNKDDFGRDYYNFSLKLATRWATLPMLGFLGCQGWLFANLPASYKTLVMGTPLAFVWGGSIALGAICAFVWILIGRSESPLRLKGLTFLAVFLFWLMHTLNVTVAINLLTML</sequence>
<feature type="transmembrane region" description="Helical" evidence="1">
    <location>
        <begin position="216"/>
        <end position="238"/>
    </location>
</feature>
<keyword evidence="1" id="KW-0812">Transmembrane</keyword>
<keyword evidence="1" id="KW-0472">Membrane</keyword>
<feature type="transmembrane region" description="Helical" evidence="1">
    <location>
        <begin position="128"/>
        <end position="151"/>
    </location>
</feature>
<proteinExistence type="predicted"/>